<comment type="caution">
    <text evidence="3">The sequence shown here is derived from an EMBL/GenBank/DDBJ whole genome shotgun (WGS) entry which is preliminary data.</text>
</comment>
<organism evidence="3 4">
    <name type="scientific">Ktedonospora formicarum</name>
    <dbReference type="NCBI Taxonomy" id="2778364"/>
    <lineage>
        <taxon>Bacteria</taxon>
        <taxon>Bacillati</taxon>
        <taxon>Chloroflexota</taxon>
        <taxon>Ktedonobacteria</taxon>
        <taxon>Ktedonobacterales</taxon>
        <taxon>Ktedonobacteraceae</taxon>
        <taxon>Ktedonospora</taxon>
    </lineage>
</organism>
<dbReference type="InterPro" id="IPR027417">
    <property type="entry name" value="P-loop_NTPase"/>
</dbReference>
<proteinExistence type="predicted"/>
<evidence type="ECO:0000313" key="3">
    <source>
        <dbReference type="EMBL" id="GHO47546.1"/>
    </source>
</evidence>
<keyword evidence="4" id="KW-1185">Reference proteome</keyword>
<dbReference type="GO" id="GO:0016887">
    <property type="term" value="F:ATP hydrolysis activity"/>
    <property type="evidence" value="ECO:0007669"/>
    <property type="project" value="InterPro"/>
</dbReference>
<dbReference type="RefSeq" id="WP_220196813.1">
    <property type="nucleotide sequence ID" value="NZ_BNJF01000003.1"/>
</dbReference>
<feature type="domain" description="ORC1/DEAH AAA+ ATPase" evidence="2">
    <location>
        <begin position="34"/>
        <end position="141"/>
    </location>
</feature>
<evidence type="ECO:0000259" key="2">
    <source>
        <dbReference type="Pfam" id="PF13401"/>
    </source>
</evidence>
<dbReference type="Pfam" id="PF13401">
    <property type="entry name" value="AAA_22"/>
    <property type="match status" value="1"/>
</dbReference>
<dbReference type="InterPro" id="IPR049945">
    <property type="entry name" value="AAA_22"/>
</dbReference>
<protein>
    <recommendedName>
        <fullName evidence="2">ORC1/DEAH AAA+ ATPase domain-containing protein</fullName>
    </recommendedName>
</protein>
<feature type="compositionally biased region" description="Basic and acidic residues" evidence="1">
    <location>
        <begin position="294"/>
        <end position="315"/>
    </location>
</feature>
<dbReference type="EMBL" id="BNJF01000003">
    <property type="protein sequence ID" value="GHO47546.1"/>
    <property type="molecule type" value="Genomic_DNA"/>
</dbReference>
<feature type="region of interest" description="Disordered" evidence="1">
    <location>
        <begin position="294"/>
        <end position="338"/>
    </location>
</feature>
<reference evidence="3" key="1">
    <citation type="submission" date="2020-10" db="EMBL/GenBank/DDBJ databases">
        <title>Taxonomic study of unclassified bacteria belonging to the class Ktedonobacteria.</title>
        <authorList>
            <person name="Yabe S."/>
            <person name="Wang C.M."/>
            <person name="Zheng Y."/>
            <person name="Sakai Y."/>
            <person name="Cavaletti L."/>
            <person name="Monciardini P."/>
            <person name="Donadio S."/>
        </authorList>
    </citation>
    <scope>NUCLEOTIDE SEQUENCE</scope>
    <source>
        <strain evidence="3">SOSP1-1</strain>
    </source>
</reference>
<sequence length="338" mass="38317">MMRTLPLFDGFIETPFERRFQALLRQAWLHRSWHVIVAEPGSGKTMGIGDLRDEAARQAGMVGGQRYPVLAVTAPKNDPREAALGNLLLGALGVGARGRWSERKYLLYDLLGQYGVECLICDDAHDLSMPHLIFLKELTDHLFLAFPAHHLGLCLVTAGRGASIPLKDVFDQPETMWMQFRRRLDCLQPYCRVVSHTEGEIRDILLALEQIYRPSFPALNLQQWTGSLYKWLTHPLLDPQKSGRVLMDPLMKLVTTALKWSYAQREAEVTSKHLRAAAELLTLRRDTIQIIDAENNRFKEGEPEKQEPGEAQEKPKGKKGKEPKKQPSPDEPENPSPK</sequence>
<dbReference type="AlphaFoldDB" id="A0A8J3MV43"/>
<dbReference type="SUPFAM" id="SSF52540">
    <property type="entry name" value="P-loop containing nucleoside triphosphate hydrolases"/>
    <property type="match status" value="1"/>
</dbReference>
<gene>
    <name evidence="3" type="ORF">KSX_57090</name>
</gene>
<name>A0A8J3MV43_9CHLR</name>
<dbReference type="Proteomes" id="UP000612362">
    <property type="component" value="Unassembled WGS sequence"/>
</dbReference>
<evidence type="ECO:0000313" key="4">
    <source>
        <dbReference type="Proteomes" id="UP000612362"/>
    </source>
</evidence>
<accession>A0A8J3MV43</accession>
<evidence type="ECO:0000256" key="1">
    <source>
        <dbReference type="SAM" id="MobiDB-lite"/>
    </source>
</evidence>